<dbReference type="PANTHER" id="PTHR41878">
    <property type="entry name" value="LEXA REPRESSOR-RELATED"/>
    <property type="match status" value="1"/>
</dbReference>
<comment type="caution">
    <text evidence="2">The sequence shown here is derived from an EMBL/GenBank/DDBJ whole genome shotgun (WGS) entry which is preliminary data.</text>
</comment>
<protein>
    <recommendedName>
        <fullName evidence="1">Plasmid pRiA4b Orf3-like domain-containing protein</fullName>
    </recommendedName>
</protein>
<dbReference type="EMBL" id="BAAAHP010000033">
    <property type="protein sequence ID" value="GAA0926760.1"/>
    <property type="molecule type" value="Genomic_DNA"/>
</dbReference>
<evidence type="ECO:0000313" key="2">
    <source>
        <dbReference type="EMBL" id="GAA0926760.1"/>
    </source>
</evidence>
<dbReference type="SUPFAM" id="SSF159941">
    <property type="entry name" value="MM3350-like"/>
    <property type="match status" value="1"/>
</dbReference>
<proteinExistence type="predicted"/>
<gene>
    <name evidence="2" type="ORF">GCM10009559_12090</name>
</gene>
<evidence type="ECO:0000259" key="1">
    <source>
        <dbReference type="Pfam" id="PF07929"/>
    </source>
</evidence>
<dbReference type="Pfam" id="PF07929">
    <property type="entry name" value="PRiA4_ORF3"/>
    <property type="match status" value="1"/>
</dbReference>
<dbReference type="InterPro" id="IPR024047">
    <property type="entry name" value="MM3350-like_sf"/>
</dbReference>
<dbReference type="Proteomes" id="UP001499967">
    <property type="component" value="Unassembled WGS sequence"/>
</dbReference>
<keyword evidence="3" id="KW-1185">Reference proteome</keyword>
<dbReference type="InterPro" id="IPR012912">
    <property type="entry name" value="Plasmid_pRiA4b_Orf3-like"/>
</dbReference>
<name>A0ABP3ZTR2_9PSEU</name>
<dbReference type="Gene3D" id="3.10.290.30">
    <property type="entry name" value="MM3350-like"/>
    <property type="match status" value="1"/>
</dbReference>
<dbReference type="RefSeq" id="WP_343939799.1">
    <property type="nucleotide sequence ID" value="NZ_BAAAHP010000033.1"/>
</dbReference>
<organism evidence="2 3">
    <name type="scientific">Pseudonocardia zijingensis</name>
    <dbReference type="NCBI Taxonomy" id="153376"/>
    <lineage>
        <taxon>Bacteria</taxon>
        <taxon>Bacillati</taxon>
        <taxon>Actinomycetota</taxon>
        <taxon>Actinomycetes</taxon>
        <taxon>Pseudonocardiales</taxon>
        <taxon>Pseudonocardiaceae</taxon>
        <taxon>Pseudonocardia</taxon>
    </lineage>
</organism>
<accession>A0ABP3ZTR2</accession>
<reference evidence="3" key="1">
    <citation type="journal article" date="2019" name="Int. J. Syst. Evol. Microbiol.">
        <title>The Global Catalogue of Microorganisms (GCM) 10K type strain sequencing project: providing services to taxonomists for standard genome sequencing and annotation.</title>
        <authorList>
            <consortium name="The Broad Institute Genomics Platform"/>
            <consortium name="The Broad Institute Genome Sequencing Center for Infectious Disease"/>
            <person name="Wu L."/>
            <person name="Ma J."/>
        </authorList>
    </citation>
    <scope>NUCLEOTIDE SEQUENCE [LARGE SCALE GENOMIC DNA]</scope>
    <source>
        <strain evidence="3">JCM 11117</strain>
    </source>
</reference>
<evidence type="ECO:0000313" key="3">
    <source>
        <dbReference type="Proteomes" id="UP001499967"/>
    </source>
</evidence>
<sequence>MQRPGTPNGQPDDAELLRQFQAVLAGMDPGDEQEILQQLLNAPAPSQRRERRADVVTYRVRVDLLETQPPLWRRLEITSDMFLDELHEVLQAAFGWTDSHLHRFTDGVEQFLCPFEMEEREVGTPEHEVRLDEVLVEPGDTLLYIYDFGDDWQHEVRLEAVLPRDEGAPRAVCTTGRRPGPPEDCGGVGGYELLVAGTDPAHPDHTAARAEFDRVYGLDVLDGGLAPTPFVIDEINVALAALPGPLPEPLASLVRAVLDPEEQARVRALVDAASIDQPTAIDAETAAWMVRPFTWLLDRVGEDGITLTGAGFLPPVHVEAAMTELGMADEWIGKHNREAQTIPVLELRETAQKMGLLRKNRGRLLVTATGHKLRTDPVALWRHIAARVPPKSSDPGEIQAGLTLLLAVAAGKTGDLDAIVAWTLHAIGWVCTDGEPIDSGLAGRIAQPTEAVLRRLGALTGEFYRGDVRPWPGGIEFAREALRTTA</sequence>
<dbReference type="PANTHER" id="PTHR41878:SF1">
    <property type="entry name" value="TNPR PROTEIN"/>
    <property type="match status" value="1"/>
</dbReference>
<feature type="domain" description="Plasmid pRiA4b Orf3-like" evidence="1">
    <location>
        <begin position="58"/>
        <end position="216"/>
    </location>
</feature>